<feature type="non-terminal residue" evidence="6">
    <location>
        <position position="1"/>
    </location>
</feature>
<feature type="domain" description="Era-type G" evidence="5">
    <location>
        <begin position="35"/>
        <end position="205"/>
    </location>
</feature>
<dbReference type="GO" id="GO:0043024">
    <property type="term" value="F:ribosomal small subunit binding"/>
    <property type="evidence" value="ECO:0007669"/>
    <property type="project" value="TreeGrafter"/>
</dbReference>
<dbReference type="AlphaFoldDB" id="X1JK79"/>
<dbReference type="GO" id="GO:0019843">
    <property type="term" value="F:rRNA binding"/>
    <property type="evidence" value="ECO:0007669"/>
    <property type="project" value="TreeGrafter"/>
</dbReference>
<dbReference type="InterPro" id="IPR030388">
    <property type="entry name" value="G_ERA_dom"/>
</dbReference>
<comment type="caution">
    <text evidence="6">The sequence shown here is derived from an EMBL/GenBank/DDBJ whole genome shotgun (WGS) entry which is preliminary data.</text>
</comment>
<dbReference type="InterPro" id="IPR005662">
    <property type="entry name" value="GTPase_Era-like"/>
</dbReference>
<evidence type="ECO:0000256" key="4">
    <source>
        <dbReference type="SAM" id="MobiDB-lite"/>
    </source>
</evidence>
<accession>X1JK79</accession>
<comment type="similarity">
    <text evidence="1">Belongs to the TRAFAC class TrmE-Era-EngA-EngB-Septin-like GTPase superfamily. Era GTPase family.</text>
</comment>
<reference evidence="6" key="1">
    <citation type="journal article" date="2014" name="Front. Microbiol.">
        <title>High frequency of phylogenetically diverse reductive dehalogenase-homologous genes in deep subseafloor sedimentary metagenomes.</title>
        <authorList>
            <person name="Kawai M."/>
            <person name="Futagami T."/>
            <person name="Toyoda A."/>
            <person name="Takaki Y."/>
            <person name="Nishi S."/>
            <person name="Hori S."/>
            <person name="Arai W."/>
            <person name="Tsubouchi T."/>
            <person name="Morono Y."/>
            <person name="Uchiyama I."/>
            <person name="Ito T."/>
            <person name="Fujiyama A."/>
            <person name="Inagaki F."/>
            <person name="Takami H."/>
        </authorList>
    </citation>
    <scope>NUCLEOTIDE SEQUENCE</scope>
    <source>
        <strain evidence="6">Expedition CK06-06</strain>
    </source>
</reference>
<organism evidence="6">
    <name type="scientific">marine sediment metagenome</name>
    <dbReference type="NCBI Taxonomy" id="412755"/>
    <lineage>
        <taxon>unclassified sequences</taxon>
        <taxon>metagenomes</taxon>
        <taxon>ecological metagenomes</taxon>
    </lineage>
</organism>
<dbReference type="NCBIfam" id="TIGR00436">
    <property type="entry name" value="era"/>
    <property type="match status" value="1"/>
</dbReference>
<dbReference type="CDD" id="cd04163">
    <property type="entry name" value="Era"/>
    <property type="match status" value="1"/>
</dbReference>
<sequence length="259" mass="27595">EMLATQDRVLRTLRLSEDPGAGPGDQPPDPAGATRSGFVGLAGRPNVGKSTLVNAIVGSTVAIVTVRPQTTRRAIRGVATDTSAGTQLVLVDLPGVQRPRDVLTERMQRRVERELSDADVALLVINGEEGVGAGDRYIARSLLGAKPDVKVICAVNKADRLGRNIVPVLAEAADLDGVDEVFPVSALTGEGVEELARHLAGLMPPGPYLYPPGDHSDQPPELLMAELIRAEALVRTRDEVPHSIEVKVRKISHREDGLT</sequence>
<dbReference type="InterPro" id="IPR006073">
    <property type="entry name" value="GTP-bd"/>
</dbReference>
<keyword evidence="3" id="KW-0342">GTP-binding</keyword>
<dbReference type="PANTHER" id="PTHR42698:SF1">
    <property type="entry name" value="GTPASE ERA, MITOCHONDRIAL"/>
    <property type="match status" value="1"/>
</dbReference>
<dbReference type="PROSITE" id="PS51713">
    <property type="entry name" value="G_ERA"/>
    <property type="match status" value="1"/>
</dbReference>
<evidence type="ECO:0000256" key="3">
    <source>
        <dbReference type="ARBA" id="ARBA00023134"/>
    </source>
</evidence>
<dbReference type="PANTHER" id="PTHR42698">
    <property type="entry name" value="GTPASE ERA"/>
    <property type="match status" value="1"/>
</dbReference>
<evidence type="ECO:0000259" key="5">
    <source>
        <dbReference type="PROSITE" id="PS51713"/>
    </source>
</evidence>
<dbReference type="GO" id="GO:0005829">
    <property type="term" value="C:cytosol"/>
    <property type="evidence" value="ECO:0007669"/>
    <property type="project" value="TreeGrafter"/>
</dbReference>
<protein>
    <recommendedName>
        <fullName evidence="5">Era-type G domain-containing protein</fullName>
    </recommendedName>
</protein>
<feature type="compositionally biased region" description="Basic and acidic residues" evidence="4">
    <location>
        <begin position="8"/>
        <end position="17"/>
    </location>
</feature>
<feature type="non-terminal residue" evidence="6">
    <location>
        <position position="259"/>
    </location>
</feature>
<dbReference type="PRINTS" id="PR00326">
    <property type="entry name" value="GTP1OBG"/>
</dbReference>
<dbReference type="Gene3D" id="3.40.50.300">
    <property type="entry name" value="P-loop containing nucleotide triphosphate hydrolases"/>
    <property type="match status" value="1"/>
</dbReference>
<keyword evidence="2" id="KW-0547">Nucleotide-binding</keyword>
<dbReference type="SUPFAM" id="SSF52540">
    <property type="entry name" value="P-loop containing nucleoside triphosphate hydrolases"/>
    <property type="match status" value="1"/>
</dbReference>
<dbReference type="InterPro" id="IPR005225">
    <property type="entry name" value="Small_GTP-bd"/>
</dbReference>
<dbReference type="InterPro" id="IPR027417">
    <property type="entry name" value="P-loop_NTPase"/>
</dbReference>
<dbReference type="GO" id="GO:0000028">
    <property type="term" value="P:ribosomal small subunit assembly"/>
    <property type="evidence" value="ECO:0007669"/>
    <property type="project" value="TreeGrafter"/>
</dbReference>
<dbReference type="Gene3D" id="3.30.300.20">
    <property type="match status" value="1"/>
</dbReference>
<evidence type="ECO:0000256" key="2">
    <source>
        <dbReference type="ARBA" id="ARBA00022741"/>
    </source>
</evidence>
<dbReference type="InterPro" id="IPR015946">
    <property type="entry name" value="KH_dom-like_a/b"/>
</dbReference>
<dbReference type="InterPro" id="IPR009019">
    <property type="entry name" value="KH_sf_prok-type"/>
</dbReference>
<name>X1JK79_9ZZZZ</name>
<dbReference type="NCBIfam" id="TIGR00231">
    <property type="entry name" value="small_GTP"/>
    <property type="match status" value="1"/>
</dbReference>
<dbReference type="Pfam" id="PF01926">
    <property type="entry name" value="MMR_HSR1"/>
    <property type="match status" value="1"/>
</dbReference>
<dbReference type="GO" id="GO:0005525">
    <property type="term" value="F:GTP binding"/>
    <property type="evidence" value="ECO:0007669"/>
    <property type="project" value="UniProtKB-KW"/>
</dbReference>
<gene>
    <name evidence="6" type="ORF">S03H2_52954</name>
</gene>
<dbReference type="SUPFAM" id="SSF54814">
    <property type="entry name" value="Prokaryotic type KH domain (KH-domain type II)"/>
    <property type="match status" value="1"/>
</dbReference>
<feature type="region of interest" description="Disordered" evidence="4">
    <location>
        <begin position="1"/>
        <end position="40"/>
    </location>
</feature>
<evidence type="ECO:0000256" key="1">
    <source>
        <dbReference type="ARBA" id="ARBA00007921"/>
    </source>
</evidence>
<proteinExistence type="inferred from homology"/>
<dbReference type="EMBL" id="BARU01033678">
    <property type="protein sequence ID" value="GAH70153.1"/>
    <property type="molecule type" value="Genomic_DNA"/>
</dbReference>
<evidence type="ECO:0000313" key="6">
    <source>
        <dbReference type="EMBL" id="GAH70153.1"/>
    </source>
</evidence>